<comment type="caution">
    <text evidence="2">The sequence shown here is derived from an EMBL/GenBank/DDBJ whole genome shotgun (WGS) entry which is preliminary data.</text>
</comment>
<reference evidence="2" key="2">
    <citation type="submission" date="2020-03" db="EMBL/GenBank/DDBJ databases">
        <title>Walnut 2.0.</title>
        <authorList>
            <person name="Marrano A."/>
            <person name="Britton M."/>
            <person name="Zimin A.V."/>
            <person name="Zaini P.A."/>
            <person name="Workman R."/>
            <person name="Puiu D."/>
            <person name="Bianco L."/>
            <person name="Allen B.J."/>
            <person name="Troggio M."/>
            <person name="Leslie C.A."/>
            <person name="Timp W."/>
            <person name="Dendekar A."/>
            <person name="Salzberg S.L."/>
            <person name="Neale D.B."/>
        </authorList>
    </citation>
    <scope>NUCLEOTIDE SEQUENCE</scope>
    <source>
        <tissue evidence="2">Leaves</tissue>
    </source>
</reference>
<dbReference type="Gene3D" id="2.60.40.150">
    <property type="entry name" value="C2 domain"/>
    <property type="match status" value="1"/>
</dbReference>
<organism evidence="2 3">
    <name type="scientific">Juglans regia</name>
    <name type="common">English walnut</name>
    <dbReference type="NCBI Taxonomy" id="51240"/>
    <lineage>
        <taxon>Eukaryota</taxon>
        <taxon>Viridiplantae</taxon>
        <taxon>Streptophyta</taxon>
        <taxon>Embryophyta</taxon>
        <taxon>Tracheophyta</taxon>
        <taxon>Spermatophyta</taxon>
        <taxon>Magnoliopsida</taxon>
        <taxon>eudicotyledons</taxon>
        <taxon>Gunneridae</taxon>
        <taxon>Pentapetalae</taxon>
        <taxon>rosids</taxon>
        <taxon>fabids</taxon>
        <taxon>Fagales</taxon>
        <taxon>Juglandaceae</taxon>
        <taxon>Juglans</taxon>
    </lineage>
</organism>
<dbReference type="CDD" id="cd04051">
    <property type="entry name" value="C2_SRC2_like"/>
    <property type="match status" value="1"/>
</dbReference>
<reference evidence="2" key="1">
    <citation type="submission" date="2015-10" db="EMBL/GenBank/DDBJ databases">
        <authorList>
            <person name="Martinez-Garcia P.J."/>
            <person name="Crepeau M.W."/>
            <person name="Puiu D."/>
            <person name="Gonzalez-Ibeas D."/>
            <person name="Whalen J."/>
            <person name="Stevens K."/>
            <person name="Paul R."/>
            <person name="Butterfield T."/>
            <person name="Britton M."/>
            <person name="Reagan R."/>
            <person name="Chakraborty S."/>
            <person name="Walawage S.L."/>
            <person name="Vasquez-Gross H.A."/>
            <person name="Cardeno C."/>
            <person name="Famula R."/>
            <person name="Pratt K."/>
            <person name="Kuruganti S."/>
            <person name="Aradhya M.K."/>
            <person name="Leslie C.A."/>
            <person name="Dandekar A.M."/>
            <person name="Salzberg S.L."/>
            <person name="Wegrzyn J.L."/>
            <person name="Langley C.H."/>
            <person name="Neale D.B."/>
        </authorList>
    </citation>
    <scope>NUCLEOTIDE SEQUENCE</scope>
    <source>
        <tissue evidence="2">Leaves</tissue>
    </source>
</reference>
<accession>A0A834CUX1</accession>
<dbReference type="Proteomes" id="UP000619265">
    <property type="component" value="Unassembled WGS sequence"/>
</dbReference>
<evidence type="ECO:0000259" key="1">
    <source>
        <dbReference type="Pfam" id="PF00168"/>
    </source>
</evidence>
<dbReference type="GO" id="GO:0006952">
    <property type="term" value="P:defense response"/>
    <property type="evidence" value="ECO:0007669"/>
    <property type="project" value="InterPro"/>
</dbReference>
<dbReference type="InterPro" id="IPR000008">
    <property type="entry name" value="C2_dom"/>
</dbReference>
<protein>
    <recommendedName>
        <fullName evidence="1">C2 domain-containing protein</fullName>
    </recommendedName>
</protein>
<dbReference type="SUPFAM" id="SSF49562">
    <property type="entry name" value="C2 domain (Calcium/lipid-binding domain, CaLB)"/>
    <property type="match status" value="1"/>
</dbReference>
<proteinExistence type="predicted"/>
<sequence length="123" mass="14145">MFSMASRTLEIMVISCEDTQNNQKHVKKNPLCRTKTDKDGGSYPCWNEKHNVDIPMHAWFIIVEVQCKTSARDKTLGMERIPVSDFIGGFVPRNYLHFLSYRLRDSNGEWNGIINVSIKAKVP</sequence>
<gene>
    <name evidence="2" type="ORF">F2P56_015011</name>
</gene>
<evidence type="ECO:0000313" key="3">
    <source>
        <dbReference type="Proteomes" id="UP000619265"/>
    </source>
</evidence>
<dbReference type="EMBL" id="LIHL02000007">
    <property type="protein sequence ID" value="KAF5464976.1"/>
    <property type="molecule type" value="Genomic_DNA"/>
</dbReference>
<dbReference type="PANTHER" id="PTHR32246">
    <property type="entry name" value="INGRESSION PROTEIN FIC1"/>
    <property type="match status" value="1"/>
</dbReference>
<feature type="domain" description="C2" evidence="1">
    <location>
        <begin position="27"/>
        <end position="87"/>
    </location>
</feature>
<dbReference type="InterPro" id="IPR035892">
    <property type="entry name" value="C2_domain_sf"/>
</dbReference>
<dbReference type="InterPro" id="IPR044750">
    <property type="entry name" value="C2_SRC2/BAP"/>
</dbReference>
<dbReference type="AlphaFoldDB" id="A0A834CUX1"/>
<evidence type="ECO:0000313" key="2">
    <source>
        <dbReference type="EMBL" id="KAF5464976.1"/>
    </source>
</evidence>
<dbReference type="PANTHER" id="PTHR32246:SF17">
    <property type="entry name" value="BON1-ASSOCIATED PROTEIN 2"/>
    <property type="match status" value="1"/>
</dbReference>
<name>A0A834CUX1_JUGRE</name>
<dbReference type="Gramene" id="Jr07_13700_p1">
    <property type="protein sequence ID" value="cds.Jr07_13700_p1"/>
    <property type="gene ID" value="Jr07_13700"/>
</dbReference>
<dbReference type="Pfam" id="PF00168">
    <property type="entry name" value="C2"/>
    <property type="match status" value="1"/>
</dbReference>